<keyword evidence="7 11" id="KW-1133">Transmembrane helix</keyword>
<feature type="transmembrane region" description="Helical" evidence="11">
    <location>
        <begin position="238"/>
        <end position="255"/>
    </location>
</feature>
<feature type="transmembrane region" description="Helical" evidence="11">
    <location>
        <begin position="84"/>
        <end position="102"/>
    </location>
</feature>
<comment type="subcellular location">
    <subcellularLocation>
        <location evidence="1">Cell membrane</location>
        <topology evidence="1">Multi-pass membrane protein</topology>
    </subcellularLocation>
</comment>
<evidence type="ECO:0000256" key="1">
    <source>
        <dbReference type="ARBA" id="ARBA00004651"/>
    </source>
</evidence>
<evidence type="ECO:0000256" key="10">
    <source>
        <dbReference type="ARBA" id="ARBA00035686"/>
    </source>
</evidence>
<proteinExistence type="predicted"/>
<evidence type="ECO:0000313" key="12">
    <source>
        <dbReference type="EMBL" id="WEK55550.1"/>
    </source>
</evidence>
<evidence type="ECO:0000256" key="2">
    <source>
        <dbReference type="ARBA" id="ARBA00022448"/>
    </source>
</evidence>
<evidence type="ECO:0000256" key="8">
    <source>
        <dbReference type="ARBA" id="ARBA00023136"/>
    </source>
</evidence>
<evidence type="ECO:0000256" key="6">
    <source>
        <dbReference type="ARBA" id="ARBA00022692"/>
    </source>
</evidence>
<keyword evidence="6 11" id="KW-0812">Transmembrane</keyword>
<feature type="transmembrane region" description="Helical" evidence="11">
    <location>
        <begin position="215"/>
        <end position="232"/>
    </location>
</feature>
<dbReference type="InterPro" id="IPR001851">
    <property type="entry name" value="ABC_transp_permease"/>
</dbReference>
<evidence type="ECO:0000256" key="7">
    <source>
        <dbReference type="ARBA" id="ARBA00022989"/>
    </source>
</evidence>
<feature type="transmembrane region" description="Helical" evidence="11">
    <location>
        <begin position="25"/>
        <end position="45"/>
    </location>
</feature>
<dbReference type="EMBL" id="CP119317">
    <property type="protein sequence ID" value="WEK55550.1"/>
    <property type="molecule type" value="Genomic_DNA"/>
</dbReference>
<comment type="function">
    <text evidence="9">Part of the binding-protein-dependent transport system for D-xylose. Probably responsible for the translocation of the substrate across the membrane.</text>
</comment>
<dbReference type="CDD" id="cd06579">
    <property type="entry name" value="TM_PBP1_transp_AraH_like"/>
    <property type="match status" value="1"/>
</dbReference>
<keyword evidence="4" id="KW-0997">Cell inner membrane</keyword>
<dbReference type="Proteomes" id="UP001178662">
    <property type="component" value="Chromosome"/>
</dbReference>
<feature type="transmembrane region" description="Helical" evidence="11">
    <location>
        <begin position="57"/>
        <end position="77"/>
    </location>
</feature>
<evidence type="ECO:0000256" key="11">
    <source>
        <dbReference type="SAM" id="Phobius"/>
    </source>
</evidence>
<evidence type="ECO:0000256" key="3">
    <source>
        <dbReference type="ARBA" id="ARBA00022475"/>
    </source>
</evidence>
<feature type="transmembrane region" description="Helical" evidence="11">
    <location>
        <begin position="323"/>
        <end position="354"/>
    </location>
</feature>
<dbReference type="GO" id="GO:0005886">
    <property type="term" value="C:plasma membrane"/>
    <property type="evidence" value="ECO:0007669"/>
    <property type="project" value="UniProtKB-SubCell"/>
</dbReference>
<dbReference type="PANTHER" id="PTHR32196:SF32">
    <property type="entry name" value="XYLOSE TRANSPORT SYSTEM PERMEASE PROTEIN XYLH"/>
    <property type="match status" value="1"/>
</dbReference>
<dbReference type="PANTHER" id="PTHR32196">
    <property type="entry name" value="ABC TRANSPORTER PERMEASE PROTEIN YPHD-RELATED-RELATED"/>
    <property type="match status" value="1"/>
</dbReference>
<keyword evidence="5" id="KW-0762">Sugar transport</keyword>
<evidence type="ECO:0000256" key="9">
    <source>
        <dbReference type="ARBA" id="ARBA00035611"/>
    </source>
</evidence>
<dbReference type="Pfam" id="PF02653">
    <property type="entry name" value="BPD_transp_2"/>
    <property type="match status" value="1"/>
</dbReference>
<feature type="transmembrane region" description="Helical" evidence="11">
    <location>
        <begin position="177"/>
        <end position="195"/>
    </location>
</feature>
<dbReference type="AlphaFoldDB" id="A0AA95F604"/>
<feature type="transmembrane region" description="Helical" evidence="11">
    <location>
        <begin position="136"/>
        <end position="157"/>
    </location>
</feature>
<feature type="transmembrane region" description="Helical" evidence="11">
    <location>
        <begin position="286"/>
        <end position="311"/>
    </location>
</feature>
<accession>A0AA95F604</accession>
<dbReference type="GO" id="GO:0022857">
    <property type="term" value="F:transmembrane transporter activity"/>
    <property type="evidence" value="ECO:0007669"/>
    <property type="project" value="InterPro"/>
</dbReference>
<evidence type="ECO:0000313" key="13">
    <source>
        <dbReference type="Proteomes" id="UP001178662"/>
    </source>
</evidence>
<evidence type="ECO:0000256" key="5">
    <source>
        <dbReference type="ARBA" id="ARBA00022597"/>
    </source>
</evidence>
<feature type="transmembrane region" description="Helical" evidence="11">
    <location>
        <begin position="366"/>
        <end position="384"/>
    </location>
</feature>
<keyword evidence="2" id="KW-0813">Transport</keyword>
<feature type="transmembrane region" description="Helical" evidence="11">
    <location>
        <begin position="108"/>
        <end position="129"/>
    </location>
</feature>
<organism evidence="12 13">
    <name type="scientific">Candidatus Cohnella colombiensis</name>
    <dbReference type="NCBI Taxonomy" id="3121368"/>
    <lineage>
        <taxon>Bacteria</taxon>
        <taxon>Bacillati</taxon>
        <taxon>Bacillota</taxon>
        <taxon>Bacilli</taxon>
        <taxon>Bacillales</taxon>
        <taxon>Paenibacillaceae</taxon>
        <taxon>Cohnella</taxon>
    </lineage>
</organism>
<name>A0AA95F604_9BACL</name>
<evidence type="ECO:0000256" key="4">
    <source>
        <dbReference type="ARBA" id="ARBA00022519"/>
    </source>
</evidence>
<keyword evidence="13" id="KW-1185">Reference proteome</keyword>
<keyword evidence="8 11" id="KW-0472">Membrane</keyword>
<protein>
    <recommendedName>
        <fullName evidence="10">Xylose transport system permease protein XylH</fullName>
    </recommendedName>
</protein>
<gene>
    <name evidence="12" type="primary">gguB</name>
    <name evidence="12" type="ORF">P0Y55_05725</name>
</gene>
<sequence length="393" mass="41667">MSTNSDVTLSKVGSKRKFTGFKIDVRAYTMIGALLSIWVLFSLLHERFLSATNLSNLFLQMSATAILAIGMVLVIVAGHIDLSVGSLVGLTGGIAAMLNVWYDWPTVPVILVTVAIGAAIGFVQGWIIAYRAVPAFIVTLGGMLIFRGVLFGSTGSVTVAPLSPSLRTLGAAYVADIAGWVFGIAALLVAAYLVLRKRASRIQYGFDVSPFPLTILRIVVTGAFILGFVYIMNSYKGIPVPFIMVVVLALVFTFISKNTTFGRQIYAIGGNPEAARLSGINIKRRVLTVFILCNTLAAIAALILTARLSAATMSAGQTAELDAIAACVIGGTSLMGGAGTIVGAVIGALVMASLDNGMSLMNMESFWQYIVKGSILILAVYIDIYSRQRKKTS</sequence>
<keyword evidence="3" id="KW-1003">Cell membrane</keyword>
<reference evidence="12" key="1">
    <citation type="submission" date="2023-03" db="EMBL/GenBank/DDBJ databases">
        <title>Andean soil-derived lignocellulolytic bacterial consortium as a source of novel taxa and putative plastic-active enzymes.</title>
        <authorList>
            <person name="Diaz-Garcia L."/>
            <person name="Chuvochina M."/>
            <person name="Feuerriegel G."/>
            <person name="Bunk B."/>
            <person name="Sproer C."/>
            <person name="Streit W.R."/>
            <person name="Rodriguez L.M."/>
            <person name="Overmann J."/>
            <person name="Jimenez D.J."/>
        </authorList>
    </citation>
    <scope>NUCLEOTIDE SEQUENCE</scope>
    <source>
        <strain evidence="12">MAG 2441</strain>
    </source>
</reference>